<dbReference type="EMBL" id="UINC01028598">
    <property type="protein sequence ID" value="SVB09857.1"/>
    <property type="molecule type" value="Genomic_DNA"/>
</dbReference>
<feature type="compositionally biased region" description="Basic and acidic residues" evidence="1">
    <location>
        <begin position="47"/>
        <end position="56"/>
    </location>
</feature>
<evidence type="ECO:0000313" key="2">
    <source>
        <dbReference type="EMBL" id="SVB09857.1"/>
    </source>
</evidence>
<organism evidence="2">
    <name type="scientific">marine metagenome</name>
    <dbReference type="NCBI Taxonomy" id="408172"/>
    <lineage>
        <taxon>unclassified sequences</taxon>
        <taxon>metagenomes</taxon>
        <taxon>ecological metagenomes</taxon>
    </lineage>
</organism>
<feature type="region of interest" description="Disordered" evidence="1">
    <location>
        <begin position="1"/>
        <end position="56"/>
    </location>
</feature>
<proteinExistence type="predicted"/>
<accession>A0A382B9E2</accession>
<reference evidence="2" key="1">
    <citation type="submission" date="2018-05" db="EMBL/GenBank/DDBJ databases">
        <authorList>
            <person name="Lanie J.A."/>
            <person name="Ng W.-L."/>
            <person name="Kazmierczak K.M."/>
            <person name="Andrzejewski T.M."/>
            <person name="Davidsen T.M."/>
            <person name="Wayne K.J."/>
            <person name="Tettelin H."/>
            <person name="Glass J.I."/>
            <person name="Rusch D."/>
            <person name="Podicherti R."/>
            <person name="Tsui H.-C.T."/>
            <person name="Winkler M.E."/>
        </authorList>
    </citation>
    <scope>NUCLEOTIDE SEQUENCE</scope>
</reference>
<gene>
    <name evidence="2" type="ORF">METZ01_LOCUS162711</name>
</gene>
<protein>
    <submittedName>
        <fullName evidence="2">Uncharacterized protein</fullName>
    </submittedName>
</protein>
<dbReference type="AlphaFoldDB" id="A0A382B9E2"/>
<feature type="compositionally biased region" description="Basic and acidic residues" evidence="1">
    <location>
        <begin position="1"/>
        <end position="22"/>
    </location>
</feature>
<sequence length="56" mass="6648">MHDEHKAEPRRDNRLSVSEKEAFNNYHKIKRNQGLREELSNRSSAGSDRHDKTWVS</sequence>
<evidence type="ECO:0000256" key="1">
    <source>
        <dbReference type="SAM" id="MobiDB-lite"/>
    </source>
</evidence>
<name>A0A382B9E2_9ZZZZ</name>